<accession>A0A1F6CXX3</accession>
<reference evidence="1 2" key="1">
    <citation type="journal article" date="2016" name="Nat. Commun.">
        <title>Thousands of microbial genomes shed light on interconnected biogeochemical processes in an aquifer system.</title>
        <authorList>
            <person name="Anantharaman K."/>
            <person name="Brown C.T."/>
            <person name="Hug L.A."/>
            <person name="Sharon I."/>
            <person name="Castelle C.J."/>
            <person name="Probst A.J."/>
            <person name="Thomas B.C."/>
            <person name="Singh A."/>
            <person name="Wilkins M.J."/>
            <person name="Karaoz U."/>
            <person name="Brodie E.L."/>
            <person name="Williams K.H."/>
            <person name="Hubbard S.S."/>
            <person name="Banfield J.F."/>
        </authorList>
    </citation>
    <scope>NUCLEOTIDE SEQUENCE [LARGE SCALE GENOMIC DNA]</scope>
</reference>
<gene>
    <name evidence="1" type="ORF">A2851_02240</name>
</gene>
<organism evidence="1 2">
    <name type="scientific">Candidatus Kaiserbacteria bacterium RIFCSPHIGHO2_01_FULL_53_29</name>
    <dbReference type="NCBI Taxonomy" id="1798480"/>
    <lineage>
        <taxon>Bacteria</taxon>
        <taxon>Candidatus Kaiseribacteriota</taxon>
    </lineage>
</organism>
<dbReference type="EMBL" id="MFKT01000009">
    <property type="protein sequence ID" value="OGG53682.1"/>
    <property type="molecule type" value="Genomic_DNA"/>
</dbReference>
<dbReference type="Proteomes" id="UP000176863">
    <property type="component" value="Unassembled WGS sequence"/>
</dbReference>
<sequence length="61" mass="7083">MELAPVLHTAPYEVLLRPSAALAEEERSRVVPYRAYQNVNIKNKNDNVKFKIMFCILIFAF</sequence>
<evidence type="ECO:0000313" key="1">
    <source>
        <dbReference type="EMBL" id="OGG53682.1"/>
    </source>
</evidence>
<dbReference type="AlphaFoldDB" id="A0A1F6CXX3"/>
<protein>
    <submittedName>
        <fullName evidence="1">Uncharacterized protein</fullName>
    </submittedName>
</protein>
<comment type="caution">
    <text evidence="1">The sequence shown here is derived from an EMBL/GenBank/DDBJ whole genome shotgun (WGS) entry which is preliminary data.</text>
</comment>
<evidence type="ECO:0000313" key="2">
    <source>
        <dbReference type="Proteomes" id="UP000176863"/>
    </source>
</evidence>
<proteinExistence type="predicted"/>
<name>A0A1F6CXX3_9BACT</name>